<protein>
    <submittedName>
        <fullName evidence="1">Chemotaxis protein</fullName>
    </submittedName>
</protein>
<organism evidence="1 2">
    <name type="scientific">Vulcaniibacterium thermophilum</name>
    <dbReference type="NCBI Taxonomy" id="1169913"/>
    <lineage>
        <taxon>Bacteria</taxon>
        <taxon>Pseudomonadati</taxon>
        <taxon>Pseudomonadota</taxon>
        <taxon>Gammaproteobacteria</taxon>
        <taxon>Lysobacterales</taxon>
        <taxon>Lysobacteraceae</taxon>
        <taxon>Vulcaniibacterium</taxon>
    </lineage>
</organism>
<dbReference type="Pfam" id="PF04344">
    <property type="entry name" value="CheZ"/>
    <property type="match status" value="2"/>
</dbReference>
<evidence type="ECO:0000313" key="2">
    <source>
        <dbReference type="Proteomes" id="UP000636453"/>
    </source>
</evidence>
<reference evidence="1" key="1">
    <citation type="journal article" date="2014" name="Int. J. Syst. Evol. Microbiol.">
        <title>Complete genome sequence of Corynebacterium casei LMG S-19264T (=DSM 44701T), isolated from a smear-ripened cheese.</title>
        <authorList>
            <consortium name="US DOE Joint Genome Institute (JGI-PGF)"/>
            <person name="Walter F."/>
            <person name="Albersmeier A."/>
            <person name="Kalinowski J."/>
            <person name="Ruckert C."/>
        </authorList>
    </citation>
    <scope>NUCLEOTIDE SEQUENCE</scope>
    <source>
        <strain evidence="1">KCTC 32020</strain>
    </source>
</reference>
<reference evidence="1" key="2">
    <citation type="submission" date="2020-09" db="EMBL/GenBank/DDBJ databases">
        <authorList>
            <person name="Sun Q."/>
            <person name="Kim S."/>
        </authorList>
    </citation>
    <scope>NUCLEOTIDE SEQUENCE</scope>
    <source>
        <strain evidence="1">KCTC 32020</strain>
    </source>
</reference>
<dbReference type="OrthoDB" id="9773007at2"/>
<dbReference type="GO" id="GO:0009288">
    <property type="term" value="C:bacterial-type flagellum"/>
    <property type="evidence" value="ECO:0007669"/>
    <property type="project" value="InterPro"/>
</dbReference>
<dbReference type="GO" id="GO:0003824">
    <property type="term" value="F:catalytic activity"/>
    <property type="evidence" value="ECO:0007669"/>
    <property type="project" value="InterPro"/>
</dbReference>
<dbReference type="GO" id="GO:0050920">
    <property type="term" value="P:regulation of chemotaxis"/>
    <property type="evidence" value="ECO:0007669"/>
    <property type="project" value="InterPro"/>
</dbReference>
<dbReference type="EMBL" id="BNCF01000010">
    <property type="protein sequence ID" value="GHE37598.1"/>
    <property type="molecule type" value="Genomic_DNA"/>
</dbReference>
<evidence type="ECO:0000313" key="1">
    <source>
        <dbReference type="EMBL" id="GHE37598.1"/>
    </source>
</evidence>
<dbReference type="InterPro" id="IPR007439">
    <property type="entry name" value="Chemotax_Pase_CheZ"/>
</dbReference>
<dbReference type="Proteomes" id="UP000636453">
    <property type="component" value="Unassembled WGS sequence"/>
</dbReference>
<dbReference type="Gene3D" id="1.10.287.500">
    <property type="entry name" value="Helix hairpin bin"/>
    <property type="match status" value="2"/>
</dbReference>
<proteinExistence type="predicted"/>
<sequence>MSPRLEDRRELMRCLKAALDALEHDDDLGFRRQIELLARREDEAMRQALARLARELGEVLGAVPTAGAGVAELPDACSRLDHVVAMTEQATHRTLDLVEDSRALVDLLQRAALPPELGDIAARLRSNLSEMALAQSHQDLGGQIIRRVVGLVRGVHDALGAVGMAPAPASSMRGHGPAVAGVDAHTPDDAHALISELGL</sequence>
<dbReference type="AlphaFoldDB" id="A0A918Z7S0"/>
<name>A0A918Z7S0_9GAMM</name>
<dbReference type="SUPFAM" id="SSF75708">
    <property type="entry name" value="Chemotaxis phosphatase CheZ"/>
    <property type="match status" value="1"/>
</dbReference>
<keyword evidence="2" id="KW-1185">Reference proteome</keyword>
<comment type="caution">
    <text evidence="1">The sequence shown here is derived from an EMBL/GenBank/DDBJ whole genome shotgun (WGS) entry which is preliminary data.</text>
</comment>
<accession>A0A918Z7S0</accession>
<dbReference type="RefSeq" id="WP_146475150.1">
    <property type="nucleotide sequence ID" value="NZ_BNCF01000010.1"/>
</dbReference>
<gene>
    <name evidence="1" type="primary">cheZ</name>
    <name evidence="1" type="ORF">GCM10007167_19750</name>
</gene>